<reference evidence="2 3" key="1">
    <citation type="journal article" date="2018" name="Nat. Ecol. Evol.">
        <title>Shark genomes provide insights into elasmobranch evolution and the origin of vertebrates.</title>
        <authorList>
            <person name="Hara Y"/>
            <person name="Yamaguchi K"/>
            <person name="Onimaru K"/>
            <person name="Kadota M"/>
            <person name="Koyanagi M"/>
            <person name="Keeley SD"/>
            <person name="Tatsumi K"/>
            <person name="Tanaka K"/>
            <person name="Motone F"/>
            <person name="Kageyama Y"/>
            <person name="Nozu R"/>
            <person name="Adachi N"/>
            <person name="Nishimura O"/>
            <person name="Nakagawa R"/>
            <person name="Tanegashima C"/>
            <person name="Kiyatake I"/>
            <person name="Matsumoto R"/>
            <person name="Murakumo K"/>
            <person name="Nishida K"/>
            <person name="Terakita A"/>
            <person name="Kuratani S"/>
            <person name="Sato K"/>
            <person name="Hyodo S Kuraku.S."/>
        </authorList>
    </citation>
    <scope>NUCLEOTIDE SEQUENCE [LARGE SCALE GENOMIC DNA]</scope>
</reference>
<dbReference type="EMBL" id="BFAA01010467">
    <property type="protein sequence ID" value="GCB78537.1"/>
    <property type="molecule type" value="Genomic_DNA"/>
</dbReference>
<feature type="region of interest" description="Disordered" evidence="1">
    <location>
        <begin position="30"/>
        <end position="54"/>
    </location>
</feature>
<evidence type="ECO:0000256" key="1">
    <source>
        <dbReference type="SAM" id="MobiDB-lite"/>
    </source>
</evidence>
<dbReference type="AlphaFoldDB" id="A0A401PZF5"/>
<protein>
    <submittedName>
        <fullName evidence="2">Uncharacterized protein</fullName>
    </submittedName>
</protein>
<sequence length="254" mass="26340">MLILPVLVWRIHAQNAATLASIDPDTVSTSMELGGSDCPDLTTSASSETETTSSDLLTAADSGFQVNETNTIIASPSSEVTTFPDNNNIGAQTTALADLSVNGKPDNKENDIIEQKQDSKENGGPNESSGTGLPGLKDNPDTLDKEEGDKDYYSTQNTFSDSKPLQEEQGQKGEKGEPGEAGSPGEKGDAGVAGLPGSPGTAGIKGAIGEKGPKGDRGLDGFDGLPGFIGKPGEKGMVRYMLPTHNQVFNDLLV</sequence>
<dbReference type="OrthoDB" id="5983381at2759"/>
<feature type="compositionally biased region" description="Low complexity" evidence="1">
    <location>
        <begin position="40"/>
        <end position="54"/>
    </location>
</feature>
<dbReference type="Pfam" id="PF01391">
    <property type="entry name" value="Collagen"/>
    <property type="match status" value="1"/>
</dbReference>
<comment type="caution">
    <text evidence="2">The sequence shown here is derived from an EMBL/GenBank/DDBJ whole genome shotgun (WGS) entry which is preliminary data.</text>
</comment>
<dbReference type="PANTHER" id="PTHR24637">
    <property type="entry name" value="COLLAGEN"/>
    <property type="match status" value="1"/>
</dbReference>
<feature type="compositionally biased region" description="Basic and acidic residues" evidence="1">
    <location>
        <begin position="138"/>
        <end position="152"/>
    </location>
</feature>
<feature type="compositionally biased region" description="Basic and acidic residues" evidence="1">
    <location>
        <begin position="164"/>
        <end position="178"/>
    </location>
</feature>
<gene>
    <name evidence="2" type="ORF">scyTo_0016831</name>
</gene>
<keyword evidence="3" id="KW-1185">Reference proteome</keyword>
<organism evidence="2 3">
    <name type="scientific">Scyliorhinus torazame</name>
    <name type="common">Cloudy catshark</name>
    <name type="synonym">Catulus torazame</name>
    <dbReference type="NCBI Taxonomy" id="75743"/>
    <lineage>
        <taxon>Eukaryota</taxon>
        <taxon>Metazoa</taxon>
        <taxon>Chordata</taxon>
        <taxon>Craniata</taxon>
        <taxon>Vertebrata</taxon>
        <taxon>Chondrichthyes</taxon>
        <taxon>Elasmobranchii</taxon>
        <taxon>Galeomorphii</taxon>
        <taxon>Galeoidea</taxon>
        <taxon>Carcharhiniformes</taxon>
        <taxon>Scyliorhinidae</taxon>
        <taxon>Scyliorhinus</taxon>
    </lineage>
</organism>
<dbReference type="Proteomes" id="UP000288216">
    <property type="component" value="Unassembled WGS sequence"/>
</dbReference>
<evidence type="ECO:0000313" key="3">
    <source>
        <dbReference type="Proteomes" id="UP000288216"/>
    </source>
</evidence>
<evidence type="ECO:0000313" key="2">
    <source>
        <dbReference type="EMBL" id="GCB78537.1"/>
    </source>
</evidence>
<name>A0A401PZF5_SCYTO</name>
<accession>A0A401PZF5</accession>
<dbReference type="STRING" id="75743.A0A401PZF5"/>
<feature type="region of interest" description="Disordered" evidence="1">
    <location>
        <begin position="114"/>
        <end position="219"/>
    </location>
</feature>
<dbReference type="PANTHER" id="PTHR24637:SF421">
    <property type="entry name" value="CUTICLE COLLAGEN DPY-2"/>
    <property type="match status" value="1"/>
</dbReference>
<dbReference type="InterPro" id="IPR008160">
    <property type="entry name" value="Collagen"/>
</dbReference>
<proteinExistence type="predicted"/>